<dbReference type="Gene3D" id="3.40.50.720">
    <property type="entry name" value="NAD(P)-binding Rossmann-like Domain"/>
    <property type="match status" value="1"/>
</dbReference>
<dbReference type="GO" id="GO:0006526">
    <property type="term" value="P:L-arginine biosynthetic process"/>
    <property type="evidence" value="ECO:0007669"/>
    <property type="project" value="UniProtKB-UniRule"/>
</dbReference>
<evidence type="ECO:0000256" key="4">
    <source>
        <dbReference type="ARBA" id="ARBA00022857"/>
    </source>
</evidence>
<dbReference type="Gene3D" id="3.30.360.10">
    <property type="entry name" value="Dihydrodipicolinate Reductase, domain 2"/>
    <property type="match status" value="1"/>
</dbReference>
<keyword evidence="7" id="KW-0963">Cytoplasm</keyword>
<dbReference type="PANTHER" id="PTHR32338">
    <property type="entry name" value="N-ACETYL-GAMMA-GLUTAMYL-PHOSPHATE REDUCTASE, CHLOROPLASTIC-RELATED-RELATED"/>
    <property type="match status" value="1"/>
</dbReference>
<dbReference type="UniPathway" id="UPA00068">
    <property type="reaction ID" value="UER00108"/>
</dbReference>
<dbReference type="SUPFAM" id="SSF51735">
    <property type="entry name" value="NAD(P)-binding Rossmann-fold domains"/>
    <property type="match status" value="1"/>
</dbReference>
<comment type="similarity">
    <text evidence="7">Belongs to the NAGSA dehydrogenase family. Type 1 subfamily.</text>
</comment>
<protein>
    <recommendedName>
        <fullName evidence="7">N-acetyl-gamma-glutamyl-phosphate reductase</fullName>
        <shortName evidence="7">AGPR</shortName>
        <ecNumber evidence="7">1.2.1.38</ecNumber>
    </recommendedName>
    <alternativeName>
        <fullName evidence="7">N-acetyl-glutamate semialdehyde dehydrogenase</fullName>
        <shortName evidence="7">NAGSA dehydrogenase</shortName>
    </alternativeName>
</protein>
<comment type="subcellular location">
    <subcellularLocation>
        <location evidence="7">Cytoplasm</location>
    </subcellularLocation>
</comment>
<evidence type="ECO:0000256" key="2">
    <source>
        <dbReference type="ARBA" id="ARBA00022571"/>
    </source>
</evidence>
<evidence type="ECO:0000256" key="6">
    <source>
        <dbReference type="ARBA" id="ARBA00050557"/>
    </source>
</evidence>
<sequence length="344" mass="37468">MKAVVIGSTGYGGIELIRLLQGHPNAEIGAMVSSSSAGKPLGEVYPHAAHLTFTLEEMDVDGIAEVGDVIFFATPPGVSGKWAPTFLERGKIVIDLSGDFRLGNPDTYQQWYQREPAPVEWMERAVYGLSEWYGEQVAQATLIANPGCYPTATLLAVLPLLKEGLIQTSPLVVDAKSGVSGAGRGLSESKLYCEVNENLYPYKIGVHQHTPELERFAEAESGEPVKILFTPHLIPMNRGILTNVYAQAKPGVTGHDVADCYRSYYENTPFVRLKPEGEWPQTKHVRGSNYCDLGWHVDERTGTVTAVAVIDNLMKGAAGQAVQNLNIRMGWPETAGLEGLPLYP</sequence>
<dbReference type="CDD" id="cd17895">
    <property type="entry name" value="AGPR_1_N"/>
    <property type="match status" value="1"/>
</dbReference>
<dbReference type="FunFam" id="3.30.360.10:FF:000014">
    <property type="entry name" value="N-acetyl-gamma-glutamyl-phosphate reductase"/>
    <property type="match status" value="1"/>
</dbReference>
<dbReference type="GO" id="GO:0003942">
    <property type="term" value="F:N-acetyl-gamma-glutamyl-phosphate reductase activity"/>
    <property type="evidence" value="ECO:0007669"/>
    <property type="project" value="UniProtKB-UniRule"/>
</dbReference>
<reference evidence="10" key="2">
    <citation type="journal article" date="2021" name="Microbiol. Resour. Announc.">
        <title>Complete Genome Sequence of Polycladomyces abyssicola JIR-001T, Isolated from Hemipelagic Sediment in Deep Seawater.</title>
        <authorList>
            <person name="Tsubouchi T."/>
            <person name="Kaneko Y."/>
        </authorList>
    </citation>
    <scope>NUCLEOTIDE SEQUENCE</scope>
    <source>
        <strain evidence="10">JIR-001</strain>
    </source>
</reference>
<dbReference type="InterPro" id="IPR023013">
    <property type="entry name" value="AGPR_AS"/>
</dbReference>
<organism evidence="10 11">
    <name type="scientific">Polycladomyces abyssicola</name>
    <dbReference type="NCBI Taxonomy" id="1125966"/>
    <lineage>
        <taxon>Bacteria</taxon>
        <taxon>Bacillati</taxon>
        <taxon>Bacillota</taxon>
        <taxon>Bacilli</taxon>
        <taxon>Bacillales</taxon>
        <taxon>Thermoactinomycetaceae</taxon>
        <taxon>Polycladomyces</taxon>
    </lineage>
</organism>
<proteinExistence type="inferred from homology"/>
<keyword evidence="2 7" id="KW-0055">Arginine biosynthesis</keyword>
<dbReference type="HAMAP" id="MF_00150">
    <property type="entry name" value="ArgC_type1"/>
    <property type="match status" value="1"/>
</dbReference>
<evidence type="ECO:0000313" key="11">
    <source>
        <dbReference type="Proteomes" id="UP000677436"/>
    </source>
</evidence>
<name>A0A8D5UI83_9BACL</name>
<dbReference type="InterPro" id="IPR050085">
    <property type="entry name" value="AGPR"/>
</dbReference>
<comment type="pathway">
    <text evidence="1 7">Amino-acid biosynthesis; L-arginine biosynthesis; N(2)-acetyl-L-ornithine from L-glutamate: step 3/4.</text>
</comment>
<dbReference type="GO" id="GO:0005737">
    <property type="term" value="C:cytoplasm"/>
    <property type="evidence" value="ECO:0007669"/>
    <property type="project" value="UniProtKB-SubCell"/>
</dbReference>
<comment type="function">
    <text evidence="7">Catalyzes the NADPH-dependent reduction of N-acetyl-5-glutamyl phosphate to yield N-acetyl-L-glutamate 5-semialdehyde.</text>
</comment>
<dbReference type="CDD" id="cd23934">
    <property type="entry name" value="AGPR_1_C"/>
    <property type="match status" value="1"/>
</dbReference>
<dbReference type="GO" id="GO:0051287">
    <property type="term" value="F:NAD binding"/>
    <property type="evidence" value="ECO:0007669"/>
    <property type="project" value="InterPro"/>
</dbReference>
<dbReference type="Pfam" id="PF01118">
    <property type="entry name" value="Semialdhyde_dh"/>
    <property type="match status" value="1"/>
</dbReference>
<dbReference type="PANTHER" id="PTHR32338:SF10">
    <property type="entry name" value="N-ACETYL-GAMMA-GLUTAMYL-PHOSPHATE REDUCTASE, CHLOROPLASTIC-RELATED"/>
    <property type="match status" value="1"/>
</dbReference>
<dbReference type="AlphaFoldDB" id="A0A8D5UI83"/>
<dbReference type="InterPro" id="IPR000534">
    <property type="entry name" value="Semialdehyde_DH_NAD-bd"/>
</dbReference>
<evidence type="ECO:0000256" key="5">
    <source>
        <dbReference type="ARBA" id="ARBA00023002"/>
    </source>
</evidence>
<evidence type="ECO:0000259" key="9">
    <source>
        <dbReference type="SMART" id="SM00859"/>
    </source>
</evidence>
<dbReference type="PROSITE" id="PS01224">
    <property type="entry name" value="ARGC"/>
    <property type="match status" value="1"/>
</dbReference>
<dbReference type="NCBIfam" id="TIGR01850">
    <property type="entry name" value="argC"/>
    <property type="match status" value="1"/>
</dbReference>
<reference evidence="10" key="1">
    <citation type="journal article" date="2013" name="Int. J. Syst. Evol. Microbiol.">
        <title>Polycladomyces abyssicola gen. nov., sp. nov., a thermophilic filamentous bacterium isolated from hemipelagic sediment.</title>
        <authorList>
            <person name="Tsubouchi T."/>
            <person name="Shimane Y."/>
            <person name="Mori K."/>
            <person name="Usui K."/>
            <person name="Hiraki T."/>
            <person name="Tame A."/>
            <person name="Uematsu K."/>
            <person name="Maruyama T."/>
            <person name="Hatada Y."/>
        </authorList>
    </citation>
    <scope>NUCLEOTIDE SEQUENCE</scope>
    <source>
        <strain evidence="10">JIR-001</strain>
    </source>
</reference>
<dbReference type="InterPro" id="IPR058924">
    <property type="entry name" value="AGPR_dimerisation_dom"/>
</dbReference>
<dbReference type="EC" id="1.2.1.38" evidence="7"/>
<dbReference type="InterPro" id="IPR000706">
    <property type="entry name" value="AGPR_type-1"/>
</dbReference>
<dbReference type="SUPFAM" id="SSF55347">
    <property type="entry name" value="Glyceraldehyde-3-phosphate dehydrogenase-like, C-terminal domain"/>
    <property type="match status" value="1"/>
</dbReference>
<accession>A0A8D5UI83</accession>
<comment type="catalytic activity">
    <reaction evidence="6 7">
        <text>N-acetyl-L-glutamate 5-semialdehyde + phosphate + NADP(+) = N-acetyl-L-glutamyl 5-phosphate + NADPH + H(+)</text>
        <dbReference type="Rhea" id="RHEA:21588"/>
        <dbReference type="ChEBI" id="CHEBI:15378"/>
        <dbReference type="ChEBI" id="CHEBI:29123"/>
        <dbReference type="ChEBI" id="CHEBI:43474"/>
        <dbReference type="ChEBI" id="CHEBI:57783"/>
        <dbReference type="ChEBI" id="CHEBI:57936"/>
        <dbReference type="ChEBI" id="CHEBI:58349"/>
        <dbReference type="EC" id="1.2.1.38"/>
    </reaction>
</comment>
<feature type="domain" description="Semialdehyde dehydrogenase NAD-binding" evidence="9">
    <location>
        <begin position="2"/>
        <end position="140"/>
    </location>
</feature>
<gene>
    <name evidence="7 10" type="primary">argC</name>
    <name evidence="10" type="ORF">JIR001_29710</name>
</gene>
<keyword evidence="3 7" id="KW-0028">Amino-acid biosynthesis</keyword>
<evidence type="ECO:0000313" key="10">
    <source>
        <dbReference type="EMBL" id="BCU83188.1"/>
    </source>
</evidence>
<evidence type="ECO:0000256" key="8">
    <source>
        <dbReference type="PROSITE-ProRule" id="PRU10010"/>
    </source>
</evidence>
<dbReference type="Pfam" id="PF22698">
    <property type="entry name" value="Semialdhyde_dhC_1"/>
    <property type="match status" value="1"/>
</dbReference>
<feature type="active site" evidence="7 8">
    <location>
        <position position="148"/>
    </location>
</feature>
<evidence type="ECO:0000256" key="3">
    <source>
        <dbReference type="ARBA" id="ARBA00022605"/>
    </source>
</evidence>
<keyword evidence="5 7" id="KW-0560">Oxidoreductase</keyword>
<dbReference type="RefSeq" id="WP_212773443.1">
    <property type="nucleotide sequence ID" value="NZ_AP024601.1"/>
</dbReference>
<evidence type="ECO:0000256" key="1">
    <source>
        <dbReference type="ARBA" id="ARBA00004862"/>
    </source>
</evidence>
<evidence type="ECO:0000256" key="7">
    <source>
        <dbReference type="HAMAP-Rule" id="MF_00150"/>
    </source>
</evidence>
<dbReference type="SMART" id="SM00859">
    <property type="entry name" value="Semialdhyde_dh"/>
    <property type="match status" value="1"/>
</dbReference>
<dbReference type="EMBL" id="AP024601">
    <property type="protein sequence ID" value="BCU83188.1"/>
    <property type="molecule type" value="Genomic_DNA"/>
</dbReference>
<dbReference type="KEGG" id="pabs:JIR001_29710"/>
<keyword evidence="11" id="KW-1185">Reference proteome</keyword>
<dbReference type="InterPro" id="IPR036291">
    <property type="entry name" value="NAD(P)-bd_dom_sf"/>
</dbReference>
<dbReference type="GO" id="GO:0070401">
    <property type="term" value="F:NADP+ binding"/>
    <property type="evidence" value="ECO:0007669"/>
    <property type="project" value="InterPro"/>
</dbReference>
<keyword evidence="4 7" id="KW-0521">NADP</keyword>
<dbReference type="Proteomes" id="UP000677436">
    <property type="component" value="Chromosome"/>
</dbReference>